<accession>A0A7R9D0C2</accession>
<dbReference type="AlphaFoldDB" id="A0A7R9D0C2"/>
<gene>
    <name evidence="1" type="ORF">TCEB3V08_LOCUS7979</name>
</gene>
<proteinExistence type="predicted"/>
<sequence>MVYSWMVQAETARVRATCVTWCKQVQIRLIVLAFDADSQAAVTVNSHVRRKTSAEPKRSHLMSSKPIIRYPPHRRELFC</sequence>
<protein>
    <submittedName>
        <fullName evidence="1">Uncharacterized protein</fullName>
    </submittedName>
</protein>
<dbReference type="EMBL" id="OC319450">
    <property type="protein sequence ID" value="CAD7405437.1"/>
    <property type="molecule type" value="Genomic_DNA"/>
</dbReference>
<evidence type="ECO:0000313" key="1">
    <source>
        <dbReference type="EMBL" id="CAD7405437.1"/>
    </source>
</evidence>
<reference evidence="1" key="1">
    <citation type="submission" date="2020-11" db="EMBL/GenBank/DDBJ databases">
        <authorList>
            <person name="Tran Van P."/>
        </authorList>
    </citation>
    <scope>NUCLEOTIDE SEQUENCE</scope>
</reference>
<organism evidence="1">
    <name type="scientific">Timema cristinae</name>
    <name type="common">Walking stick</name>
    <dbReference type="NCBI Taxonomy" id="61476"/>
    <lineage>
        <taxon>Eukaryota</taxon>
        <taxon>Metazoa</taxon>
        <taxon>Ecdysozoa</taxon>
        <taxon>Arthropoda</taxon>
        <taxon>Hexapoda</taxon>
        <taxon>Insecta</taxon>
        <taxon>Pterygota</taxon>
        <taxon>Neoptera</taxon>
        <taxon>Polyneoptera</taxon>
        <taxon>Phasmatodea</taxon>
        <taxon>Timematodea</taxon>
        <taxon>Timematoidea</taxon>
        <taxon>Timematidae</taxon>
        <taxon>Timema</taxon>
    </lineage>
</organism>
<name>A0A7R9D0C2_TIMCR</name>